<feature type="non-terminal residue" evidence="2">
    <location>
        <position position="1"/>
    </location>
</feature>
<proteinExistence type="predicted"/>
<evidence type="ECO:0000313" key="2">
    <source>
        <dbReference type="EMBL" id="CAA9573271.1"/>
    </source>
</evidence>
<protein>
    <submittedName>
        <fullName evidence="2">Uncharacterized protein</fullName>
    </submittedName>
</protein>
<name>A0A6J4VC47_9BACT</name>
<reference evidence="2" key="1">
    <citation type="submission" date="2020-02" db="EMBL/GenBank/DDBJ databases">
        <authorList>
            <person name="Meier V. D."/>
        </authorList>
    </citation>
    <scope>NUCLEOTIDE SEQUENCE</scope>
    <source>
        <strain evidence="2">AVDCRST_MAG87</strain>
    </source>
</reference>
<organism evidence="2">
    <name type="scientific">uncultured Thermomicrobiales bacterium</name>
    <dbReference type="NCBI Taxonomy" id="1645740"/>
    <lineage>
        <taxon>Bacteria</taxon>
        <taxon>Pseudomonadati</taxon>
        <taxon>Thermomicrobiota</taxon>
        <taxon>Thermomicrobia</taxon>
        <taxon>Thermomicrobiales</taxon>
        <taxon>environmental samples</taxon>
    </lineage>
</organism>
<feature type="region of interest" description="Disordered" evidence="1">
    <location>
        <begin position="1"/>
        <end position="39"/>
    </location>
</feature>
<gene>
    <name evidence="2" type="ORF">AVDCRST_MAG87-2635</name>
</gene>
<feature type="non-terminal residue" evidence="2">
    <location>
        <position position="39"/>
    </location>
</feature>
<evidence type="ECO:0000256" key="1">
    <source>
        <dbReference type="SAM" id="MobiDB-lite"/>
    </source>
</evidence>
<accession>A0A6J4VC47</accession>
<dbReference type="AlphaFoldDB" id="A0A6J4VC47"/>
<sequence>AGWRDIRPSGCSLGQPRGRPPNRMGGLVLAGGISDHPGV</sequence>
<dbReference type="EMBL" id="CADCWJ010000574">
    <property type="protein sequence ID" value="CAA9573271.1"/>
    <property type="molecule type" value="Genomic_DNA"/>
</dbReference>